<feature type="region of interest" description="Disordered" evidence="1">
    <location>
        <begin position="36"/>
        <end position="55"/>
    </location>
</feature>
<gene>
    <name evidence="2" type="ORF">ZOSMA_348G00020</name>
</gene>
<accession>A0A0K9P778</accession>
<protein>
    <submittedName>
        <fullName evidence="2">Uncharacterized protein</fullName>
    </submittedName>
</protein>
<reference evidence="3" key="1">
    <citation type="journal article" date="2016" name="Nature">
        <title>The genome of the seagrass Zostera marina reveals angiosperm adaptation to the sea.</title>
        <authorList>
            <person name="Olsen J.L."/>
            <person name="Rouze P."/>
            <person name="Verhelst B."/>
            <person name="Lin Y.-C."/>
            <person name="Bayer T."/>
            <person name="Collen J."/>
            <person name="Dattolo E."/>
            <person name="De Paoli E."/>
            <person name="Dittami S."/>
            <person name="Maumus F."/>
            <person name="Michel G."/>
            <person name="Kersting A."/>
            <person name="Lauritano C."/>
            <person name="Lohaus R."/>
            <person name="Toepel M."/>
            <person name="Tonon T."/>
            <person name="Vanneste K."/>
            <person name="Amirebrahimi M."/>
            <person name="Brakel J."/>
            <person name="Bostroem C."/>
            <person name="Chovatia M."/>
            <person name="Grimwood J."/>
            <person name="Jenkins J.W."/>
            <person name="Jueterbock A."/>
            <person name="Mraz A."/>
            <person name="Stam W.T."/>
            <person name="Tice H."/>
            <person name="Bornberg-Bauer E."/>
            <person name="Green P.J."/>
            <person name="Pearson G.A."/>
            <person name="Procaccini G."/>
            <person name="Duarte C.M."/>
            <person name="Schmutz J."/>
            <person name="Reusch T.B.H."/>
            <person name="Van de Peer Y."/>
        </authorList>
    </citation>
    <scope>NUCLEOTIDE SEQUENCE [LARGE SCALE GENOMIC DNA]</scope>
    <source>
        <strain evidence="3">cv. Finnish</strain>
    </source>
</reference>
<proteinExistence type="predicted"/>
<evidence type="ECO:0000256" key="1">
    <source>
        <dbReference type="SAM" id="MobiDB-lite"/>
    </source>
</evidence>
<organism evidence="2 3">
    <name type="scientific">Zostera marina</name>
    <name type="common">Eelgrass</name>
    <dbReference type="NCBI Taxonomy" id="29655"/>
    <lineage>
        <taxon>Eukaryota</taxon>
        <taxon>Viridiplantae</taxon>
        <taxon>Streptophyta</taxon>
        <taxon>Embryophyta</taxon>
        <taxon>Tracheophyta</taxon>
        <taxon>Spermatophyta</taxon>
        <taxon>Magnoliopsida</taxon>
        <taxon>Liliopsida</taxon>
        <taxon>Zosteraceae</taxon>
        <taxon>Zostera</taxon>
    </lineage>
</organism>
<comment type="caution">
    <text evidence="2">The sequence shown here is derived from an EMBL/GenBank/DDBJ whole genome shotgun (WGS) entry which is preliminary data.</text>
</comment>
<dbReference type="EMBL" id="LFYR01001097">
    <property type="protein sequence ID" value="KMZ64868.1"/>
    <property type="molecule type" value="Genomic_DNA"/>
</dbReference>
<dbReference type="AlphaFoldDB" id="A0A0K9P778"/>
<name>A0A0K9P778_ZOSMR</name>
<sequence length="239" mass="26914">MRLASARKIIRRAEEFSDDMLHDSSPILSSEIVGQGLCSESSNKPKRQTDLDRSMRGRNLLEELDNVSDAREAQPDAQHISDEIQRTSEYVSVETDRWWYYPGDLPHQELLYNSNGSQGGLAGNETTNEMSFFSSCLVGSDIDIYGNPEHEGLHVECSEDSRNNIFPKRNRPGYLTATLLGYPEEHGPLMDNPFVVDADGYIMYVDKVPNLWNEVEGNTTDLVPENDVEQFDFEGAAMA</sequence>
<evidence type="ECO:0000313" key="2">
    <source>
        <dbReference type="EMBL" id="KMZ64868.1"/>
    </source>
</evidence>
<dbReference type="Proteomes" id="UP000036987">
    <property type="component" value="Unassembled WGS sequence"/>
</dbReference>
<keyword evidence="3" id="KW-1185">Reference proteome</keyword>
<evidence type="ECO:0000313" key="3">
    <source>
        <dbReference type="Proteomes" id="UP000036987"/>
    </source>
</evidence>